<keyword evidence="7" id="KW-0067">ATP-binding</keyword>
<dbReference type="PROSITE" id="PS51194">
    <property type="entry name" value="HELICASE_CTER"/>
    <property type="match status" value="1"/>
</dbReference>
<dbReference type="RefSeq" id="WP_127001545.1">
    <property type="nucleotide sequence ID" value="NZ_JBNPXW010000001.1"/>
</dbReference>
<evidence type="ECO:0000259" key="6">
    <source>
        <dbReference type="PROSITE" id="PS51194"/>
    </source>
</evidence>
<keyword evidence="7" id="KW-0347">Helicase</keyword>
<dbReference type="InterPro" id="IPR001650">
    <property type="entry name" value="Helicase_C-like"/>
</dbReference>
<keyword evidence="8" id="KW-1185">Reference proteome</keyword>
<evidence type="ECO:0000259" key="4">
    <source>
        <dbReference type="PROSITE" id="PS50966"/>
    </source>
</evidence>
<dbReference type="SMART" id="SM00490">
    <property type="entry name" value="HELICc"/>
    <property type="match status" value="1"/>
</dbReference>
<dbReference type="CDD" id="cd18793">
    <property type="entry name" value="SF2_C_SNF"/>
    <property type="match status" value="1"/>
</dbReference>
<dbReference type="Gene3D" id="3.40.50.300">
    <property type="entry name" value="P-loop containing nucleotide triphosphate hydrolases"/>
    <property type="match status" value="1"/>
</dbReference>
<keyword evidence="7" id="KW-0547">Nucleotide-binding</keyword>
<dbReference type="GO" id="GO:0016787">
    <property type="term" value="F:hydrolase activity"/>
    <property type="evidence" value="ECO:0007669"/>
    <property type="project" value="UniProtKB-KW"/>
</dbReference>
<proteinExistence type="predicted"/>
<keyword evidence="1" id="KW-0378">Hydrolase</keyword>
<dbReference type="InterPro" id="IPR007527">
    <property type="entry name" value="Znf_SWIM"/>
</dbReference>
<comment type="caution">
    <text evidence="7">The sequence shown here is derived from an EMBL/GenBank/DDBJ whole genome shotgun (WGS) entry which is preliminary data.</text>
</comment>
<dbReference type="SUPFAM" id="SSF52540">
    <property type="entry name" value="P-loop containing nucleoside triphosphate hydrolases"/>
    <property type="match status" value="2"/>
</dbReference>
<dbReference type="GO" id="GO:0005524">
    <property type="term" value="F:ATP binding"/>
    <property type="evidence" value="ECO:0007669"/>
    <property type="project" value="InterPro"/>
</dbReference>
<dbReference type="PROSITE" id="PS50966">
    <property type="entry name" value="ZF_SWIM"/>
    <property type="match status" value="1"/>
</dbReference>
<feature type="region of interest" description="Disordered" evidence="3">
    <location>
        <begin position="120"/>
        <end position="173"/>
    </location>
</feature>
<keyword evidence="2" id="KW-0863">Zinc-finger</keyword>
<evidence type="ECO:0000256" key="1">
    <source>
        <dbReference type="ARBA" id="ARBA00022801"/>
    </source>
</evidence>
<dbReference type="Pfam" id="PF00271">
    <property type="entry name" value="Helicase_C"/>
    <property type="match status" value="1"/>
</dbReference>
<dbReference type="InterPro" id="IPR000330">
    <property type="entry name" value="SNF2_N"/>
</dbReference>
<evidence type="ECO:0000313" key="8">
    <source>
        <dbReference type="Proteomes" id="UP000280346"/>
    </source>
</evidence>
<dbReference type="OrthoDB" id="9814088at2"/>
<dbReference type="Proteomes" id="UP000280346">
    <property type="component" value="Unassembled WGS sequence"/>
</dbReference>
<dbReference type="GO" id="GO:0004386">
    <property type="term" value="F:helicase activity"/>
    <property type="evidence" value="ECO:0007669"/>
    <property type="project" value="UniProtKB-KW"/>
</dbReference>
<dbReference type="InterPro" id="IPR027417">
    <property type="entry name" value="P-loop_NTPase"/>
</dbReference>
<evidence type="ECO:0000259" key="5">
    <source>
        <dbReference type="PROSITE" id="PS51192"/>
    </source>
</evidence>
<dbReference type="InterPro" id="IPR014001">
    <property type="entry name" value="Helicase_ATP-bd"/>
</dbReference>
<feature type="domain" description="SWIM-type" evidence="4">
    <location>
        <begin position="66"/>
        <end position="103"/>
    </location>
</feature>
<dbReference type="CDD" id="cd18012">
    <property type="entry name" value="DEXQc_arch_SWI2_SNF2"/>
    <property type="match status" value="1"/>
</dbReference>
<dbReference type="EMBL" id="RZIJ01000018">
    <property type="protein sequence ID" value="RUQ67170.1"/>
    <property type="molecule type" value="Genomic_DNA"/>
</dbReference>
<dbReference type="Pfam" id="PF00176">
    <property type="entry name" value="SNF2-rel_dom"/>
    <property type="match status" value="1"/>
</dbReference>
<dbReference type="PANTHER" id="PTHR10799">
    <property type="entry name" value="SNF2/RAD54 HELICASE FAMILY"/>
    <property type="match status" value="1"/>
</dbReference>
<feature type="compositionally biased region" description="Pro residues" evidence="3">
    <location>
        <begin position="161"/>
        <end position="170"/>
    </location>
</feature>
<organism evidence="7 8">
    <name type="scientific">Azospirillum doebereinerae</name>
    <dbReference type="NCBI Taxonomy" id="92933"/>
    <lineage>
        <taxon>Bacteria</taxon>
        <taxon>Pseudomonadati</taxon>
        <taxon>Pseudomonadota</taxon>
        <taxon>Alphaproteobacteria</taxon>
        <taxon>Rhodospirillales</taxon>
        <taxon>Azospirillaceae</taxon>
        <taxon>Azospirillum</taxon>
    </lineage>
</organism>
<keyword evidence="2" id="KW-0862">Zinc</keyword>
<dbReference type="AlphaFoldDB" id="A0A433J4P1"/>
<dbReference type="InterPro" id="IPR038718">
    <property type="entry name" value="SNF2-like_sf"/>
</dbReference>
<dbReference type="PROSITE" id="PS51192">
    <property type="entry name" value="HELICASE_ATP_BIND_1"/>
    <property type="match status" value="1"/>
</dbReference>
<feature type="domain" description="Helicase C-terminal" evidence="6">
    <location>
        <begin position="975"/>
        <end position="1125"/>
    </location>
</feature>
<keyword evidence="2" id="KW-0479">Metal-binding</keyword>
<dbReference type="Gene3D" id="3.40.50.10810">
    <property type="entry name" value="Tandem AAA-ATPase domain"/>
    <property type="match status" value="1"/>
</dbReference>
<evidence type="ECO:0000313" key="7">
    <source>
        <dbReference type="EMBL" id="RUQ67170.1"/>
    </source>
</evidence>
<feature type="compositionally biased region" description="Pro residues" evidence="3">
    <location>
        <begin position="122"/>
        <end position="149"/>
    </location>
</feature>
<dbReference type="InterPro" id="IPR049730">
    <property type="entry name" value="SNF2/RAD54-like_C"/>
</dbReference>
<feature type="domain" description="Helicase ATP-binding" evidence="5">
    <location>
        <begin position="683"/>
        <end position="843"/>
    </location>
</feature>
<dbReference type="GO" id="GO:0008270">
    <property type="term" value="F:zinc ion binding"/>
    <property type="evidence" value="ECO:0007669"/>
    <property type="project" value="UniProtKB-KW"/>
</dbReference>
<name>A0A433J4P1_9PROT</name>
<reference evidence="7 8" key="1">
    <citation type="submission" date="2018-12" db="EMBL/GenBank/DDBJ databases">
        <authorList>
            <person name="Yang Y."/>
        </authorList>
    </citation>
    <scope>NUCLEOTIDE SEQUENCE [LARGE SCALE GENOMIC DNA]</scope>
    <source>
        <strain evidence="7 8">GSF71</strain>
    </source>
</reference>
<sequence length="1143" mass="124469">MSLFDAQPRGPSAGVAVPFAQEDLTRVFEAKTLQRGRTLVMSGAVALADPGTGRIKAEVNDLGRRLAVTVTPVQGKRGIVLERTCTCGRNACAHMAAAAMMALETRPEWRKASLFDLVDRPPAAPAPSSLEPPPQARPLAPPAPKPPAAPLSLVRASAAPSTPPSLPKPAAPQSLRWTLEPGQGEIACHISVDFVTEGRTETDPASPRDVLAKAPRDMEGDADRAIARLLGGGGSTRTPVAKNRGEAIDRLLRRLLATGRLHWRDGTPLAEGPGRVVRAFRDPATRKLRPTGLPERSVLVKGQSYWCVDSATGSVFPVDLQVVEVPTAKPVPPVPAAGTQPVSRLFAPSRNAPAAPSRPGPALPSFRENAIPGVRSGAAEAADIVERSPRVVARLGRVVTPADGLVDVLRLSFDYGELGEPVEIEPDDQRQFARFEDERGNVTFVRRAKAEEQAALDRLSGLGFAQARIEPPKGSLDARGTRVHWLTGRDVEERWRSFLATEVPALTKTGWTVEVGTDFGTKVIEPGADMEVAIRDAGDGWFDLDVGVEIEGERRPLLPILAQLVERGGLSATRVIDGRAHIVLEDGNVLALPAERVERLMSVLEAMLGSGRPSGDRLKVPLAEADSLLDIDDLIARRTEETAQIDGYLKRLRDSEIPGDMEPPPGFHGELRDYQRAGLAWMQSLRANDVAGILADDMGLGKTAQTLAHIAMEEHEGRLTDPCLVVVPTSLVPNWVAEAGRFTPKLRVVVLHGLDRHERLSELDRAHIVVTTYGVVARDVDLLKRLTWHMLVLDEAQAIKNPDGKATRAVAALQSRHRLCLSGTPVENNLGELWSQFAFLMPGLLGDRKEFGKRYRVPIEKRADNTRANLLMRRIRPFLLRRTKEAVAKELPPKTEVVVRIDLDRDQRDLYETIRLSVNETVRAALAVGGQGGAGSGLGRNAITVIDALLKLRQVCCDPRLLKIATGGKVRESAKLEALTEMVREMVPEGRRILIFSQFTTMLDLIKLELEKADISYVELTGRTLDRAEPVNRFQNREVPVFLISLKAGGRGLNLTAADTVIHYDPWWNPAAEDQATDRAYRIGQDKPVFVYKLIAANTVEERIIDLQRRKGSLSAATIEGKGLVGALDGGDIDYLLGGNEDE</sequence>
<protein>
    <submittedName>
        <fullName evidence="7">ATP-dependent helicase</fullName>
    </submittedName>
</protein>
<evidence type="ECO:0000256" key="2">
    <source>
        <dbReference type="PROSITE-ProRule" id="PRU00325"/>
    </source>
</evidence>
<evidence type="ECO:0000256" key="3">
    <source>
        <dbReference type="SAM" id="MobiDB-lite"/>
    </source>
</evidence>
<accession>A0A433J4P1</accession>
<dbReference type="SMART" id="SM00487">
    <property type="entry name" value="DEXDc"/>
    <property type="match status" value="1"/>
</dbReference>
<gene>
    <name evidence="7" type="ORF">EJ913_21075</name>
</gene>